<sequence>MQASSEADVIITSGGVSVGDADYVKDILTELGQVNFWKIAMKPGRPLTFGHVGSAVFFGLPGNPVSVMVTFYQFVLPALQKLAGEPVQEPLLIKAIAANDIRKRPGRFEFQRGVMRTGAGGSLEVSHTGDQGSGILRSMNNANCFILLDDHCDGVAAGSEVLIQPFTGLI</sequence>
<dbReference type="InterPro" id="IPR036688">
    <property type="entry name" value="MoeA_C_domain_IV_sf"/>
</dbReference>
<dbReference type="GO" id="GO:0046872">
    <property type="term" value="F:metal ion binding"/>
    <property type="evidence" value="ECO:0007669"/>
    <property type="project" value="UniProtKB-UniRule"/>
</dbReference>
<dbReference type="STRING" id="1286106.MPL1_05032"/>
<evidence type="ECO:0000313" key="6">
    <source>
        <dbReference type="EMBL" id="EMR13435.1"/>
    </source>
</evidence>
<gene>
    <name evidence="6" type="ORF">MPL1_05032</name>
</gene>
<dbReference type="PANTHER" id="PTHR10192">
    <property type="entry name" value="MOLYBDOPTERIN BIOSYNTHESIS PROTEIN"/>
    <property type="match status" value="1"/>
</dbReference>
<evidence type="ECO:0000256" key="3">
    <source>
        <dbReference type="RuleBase" id="RU365090"/>
    </source>
</evidence>
<keyword evidence="7" id="KW-1185">Reference proteome</keyword>
<protein>
    <recommendedName>
        <fullName evidence="3">Molybdopterin molybdenumtransferase</fullName>
        <ecNumber evidence="3">2.10.1.1</ecNumber>
    </recommendedName>
</protein>
<dbReference type="InterPro" id="IPR038987">
    <property type="entry name" value="MoeA-like"/>
</dbReference>
<dbReference type="InterPro" id="IPR001453">
    <property type="entry name" value="MoaB/Mog_dom"/>
</dbReference>
<comment type="caution">
    <text evidence="6">The sequence shown here is derived from an EMBL/GenBank/DDBJ whole genome shotgun (WGS) entry which is preliminary data.</text>
</comment>
<dbReference type="AlphaFoldDB" id="M7PHR9"/>
<proteinExistence type="inferred from homology"/>
<dbReference type="GO" id="GO:0061599">
    <property type="term" value="F:molybdopterin molybdotransferase activity"/>
    <property type="evidence" value="ECO:0007669"/>
    <property type="project" value="UniProtKB-UniRule"/>
</dbReference>
<keyword evidence="3" id="KW-0808">Transferase</keyword>
<evidence type="ECO:0000256" key="2">
    <source>
        <dbReference type="ARBA" id="ARBA00023150"/>
    </source>
</evidence>
<dbReference type="GO" id="GO:0006777">
    <property type="term" value="P:Mo-molybdopterin cofactor biosynthetic process"/>
    <property type="evidence" value="ECO:0007669"/>
    <property type="project" value="UniProtKB-UniRule"/>
</dbReference>
<comment type="cofactor">
    <cofactor evidence="3">
        <name>Mg(2+)</name>
        <dbReference type="ChEBI" id="CHEBI:18420"/>
    </cofactor>
</comment>
<dbReference type="Pfam" id="PF00994">
    <property type="entry name" value="MoCF_biosynth"/>
    <property type="match status" value="1"/>
</dbReference>
<dbReference type="PATRIC" id="fig|1286106.3.peg.1010"/>
<dbReference type="SUPFAM" id="SSF63867">
    <property type="entry name" value="MoeA C-terminal domain-like"/>
    <property type="match status" value="1"/>
</dbReference>
<dbReference type="EMBL" id="APHR01000023">
    <property type="protein sequence ID" value="EMR13435.1"/>
    <property type="molecule type" value="Genomic_DNA"/>
</dbReference>
<comment type="pathway">
    <text evidence="1 3">Cofactor biosynthesis; molybdopterin biosynthesis.</text>
</comment>
<dbReference type="PANTHER" id="PTHR10192:SF5">
    <property type="entry name" value="GEPHYRIN"/>
    <property type="match status" value="1"/>
</dbReference>
<dbReference type="SUPFAM" id="SSF53218">
    <property type="entry name" value="Molybdenum cofactor biosynthesis proteins"/>
    <property type="match status" value="1"/>
</dbReference>
<comment type="catalytic activity">
    <reaction evidence="3">
        <text>adenylyl-molybdopterin + molybdate = Mo-molybdopterin + AMP + H(+)</text>
        <dbReference type="Rhea" id="RHEA:35047"/>
        <dbReference type="ChEBI" id="CHEBI:15378"/>
        <dbReference type="ChEBI" id="CHEBI:36264"/>
        <dbReference type="ChEBI" id="CHEBI:62727"/>
        <dbReference type="ChEBI" id="CHEBI:71302"/>
        <dbReference type="ChEBI" id="CHEBI:456215"/>
    </reaction>
</comment>
<evidence type="ECO:0000259" key="4">
    <source>
        <dbReference type="Pfam" id="PF00994"/>
    </source>
</evidence>
<dbReference type="Proteomes" id="UP000012019">
    <property type="component" value="Unassembled WGS sequence"/>
</dbReference>
<organism evidence="6 7">
    <name type="scientific">Methylophaga lonarensis MPL</name>
    <dbReference type="NCBI Taxonomy" id="1286106"/>
    <lineage>
        <taxon>Bacteria</taxon>
        <taxon>Pseudomonadati</taxon>
        <taxon>Pseudomonadota</taxon>
        <taxon>Gammaproteobacteria</taxon>
        <taxon>Thiotrichales</taxon>
        <taxon>Piscirickettsiaceae</taxon>
        <taxon>Methylophaga</taxon>
    </lineage>
</organism>
<keyword evidence="3" id="KW-0479">Metal-binding</keyword>
<dbReference type="InterPro" id="IPR008284">
    <property type="entry name" value="MoCF_biosynth_CS"/>
</dbReference>
<feature type="domain" description="MoeA C-terminal" evidence="5">
    <location>
        <begin position="94"/>
        <end position="166"/>
    </location>
</feature>
<dbReference type="GO" id="GO:0005829">
    <property type="term" value="C:cytosol"/>
    <property type="evidence" value="ECO:0007669"/>
    <property type="project" value="TreeGrafter"/>
</dbReference>
<comment type="similarity">
    <text evidence="3">Belongs to the MoeA family.</text>
</comment>
<keyword evidence="3" id="KW-0500">Molybdenum</keyword>
<evidence type="ECO:0000313" key="7">
    <source>
        <dbReference type="Proteomes" id="UP000012019"/>
    </source>
</evidence>
<dbReference type="InterPro" id="IPR005111">
    <property type="entry name" value="MoeA_C_domain_IV"/>
</dbReference>
<accession>M7PHR9</accession>
<feature type="domain" description="MoaB/Mog" evidence="4">
    <location>
        <begin position="3"/>
        <end position="80"/>
    </location>
</feature>
<dbReference type="InterPro" id="IPR036425">
    <property type="entry name" value="MoaB/Mog-like_dom_sf"/>
</dbReference>
<keyword evidence="2 3" id="KW-0501">Molybdenum cofactor biosynthesis</keyword>
<name>M7PHR9_9GAMM</name>
<evidence type="ECO:0000256" key="1">
    <source>
        <dbReference type="ARBA" id="ARBA00005046"/>
    </source>
</evidence>
<dbReference type="UniPathway" id="UPA00344"/>
<dbReference type="Gene3D" id="2.40.340.10">
    <property type="entry name" value="MoeA, C-terminal, domain IV"/>
    <property type="match status" value="1"/>
</dbReference>
<dbReference type="eggNOG" id="COG0303">
    <property type="taxonomic scope" value="Bacteria"/>
</dbReference>
<evidence type="ECO:0000259" key="5">
    <source>
        <dbReference type="Pfam" id="PF03454"/>
    </source>
</evidence>
<comment type="function">
    <text evidence="3">Catalyzes the insertion of molybdate into adenylated molybdopterin with the concomitant release of AMP.</text>
</comment>
<dbReference type="Pfam" id="PF03454">
    <property type="entry name" value="MoeA_C"/>
    <property type="match status" value="1"/>
</dbReference>
<reference evidence="6 7" key="1">
    <citation type="journal article" date="2013" name="Genome Announc.">
        <title>Draft Genome Sequence of Methylophaga lonarensis MPLT, a Haloalkaliphilic (Non-Methane-Utilizing) Methylotroph.</title>
        <authorList>
            <person name="Shetty S.A."/>
            <person name="Marathe N.P."/>
            <person name="Munot H."/>
            <person name="Antony C.P."/>
            <person name="Dhotre D.P."/>
            <person name="Murrell J.C."/>
            <person name="Shouche Y.S."/>
        </authorList>
    </citation>
    <scope>NUCLEOTIDE SEQUENCE [LARGE SCALE GENOMIC DNA]</scope>
    <source>
        <strain evidence="6 7">MPL</strain>
    </source>
</reference>
<keyword evidence="3" id="KW-0460">Magnesium</keyword>
<dbReference type="Gene3D" id="3.40.980.10">
    <property type="entry name" value="MoaB/Mog-like domain"/>
    <property type="match status" value="1"/>
</dbReference>
<dbReference type="CDD" id="cd00887">
    <property type="entry name" value="MoeA"/>
    <property type="match status" value="1"/>
</dbReference>
<dbReference type="EC" id="2.10.1.1" evidence="3"/>
<dbReference type="PROSITE" id="PS01079">
    <property type="entry name" value="MOCF_BIOSYNTHESIS_2"/>
    <property type="match status" value="1"/>
</dbReference>